<protein>
    <submittedName>
        <fullName evidence="5">Uncharacterized protein</fullName>
    </submittedName>
</protein>
<dbReference type="PIRSF" id="PIRSF019455">
    <property type="entry name" value="CopR_AtkY"/>
    <property type="match status" value="1"/>
</dbReference>
<keyword evidence="3" id="KW-0238">DNA-binding</keyword>
<gene>
    <name evidence="5" type="ORF">IV80_GL000410</name>
</gene>
<evidence type="ECO:0000256" key="4">
    <source>
        <dbReference type="ARBA" id="ARBA00023163"/>
    </source>
</evidence>
<evidence type="ECO:0000313" key="5">
    <source>
        <dbReference type="EMBL" id="KRN65354.1"/>
    </source>
</evidence>
<dbReference type="OrthoDB" id="1849040at2"/>
<evidence type="ECO:0000256" key="1">
    <source>
        <dbReference type="ARBA" id="ARBA00011046"/>
    </source>
</evidence>
<name>A0A0R2IU84_9LACO</name>
<dbReference type="EMBL" id="JQBR01000010">
    <property type="protein sequence ID" value="KRN65354.1"/>
    <property type="molecule type" value="Genomic_DNA"/>
</dbReference>
<keyword evidence="4" id="KW-0804">Transcription</keyword>
<dbReference type="PATRIC" id="fig|319652.3.peg.413"/>
<dbReference type="InterPro" id="IPR005650">
    <property type="entry name" value="BlaI_family"/>
</dbReference>
<reference evidence="5 6" key="1">
    <citation type="journal article" date="2015" name="Genome Announc.">
        <title>Expanding the biotechnology potential of lactobacilli through comparative genomics of 213 strains and associated genera.</title>
        <authorList>
            <person name="Sun Z."/>
            <person name="Harris H.M."/>
            <person name="McCann A."/>
            <person name="Guo C."/>
            <person name="Argimon S."/>
            <person name="Zhang W."/>
            <person name="Yang X."/>
            <person name="Jeffery I.B."/>
            <person name="Cooney J.C."/>
            <person name="Kagawa T.F."/>
            <person name="Liu W."/>
            <person name="Song Y."/>
            <person name="Salvetti E."/>
            <person name="Wrobel A."/>
            <person name="Rasinkangas P."/>
            <person name="Parkhill J."/>
            <person name="Rea M.C."/>
            <person name="O'Sullivan O."/>
            <person name="Ritari J."/>
            <person name="Douillard F.P."/>
            <person name="Paul Ross R."/>
            <person name="Yang R."/>
            <person name="Briner A.E."/>
            <person name="Felis G.E."/>
            <person name="de Vos W.M."/>
            <person name="Barrangou R."/>
            <person name="Klaenhammer T.R."/>
            <person name="Caufield P.W."/>
            <person name="Cui Y."/>
            <person name="Zhang H."/>
            <person name="O'Toole P.W."/>
        </authorList>
    </citation>
    <scope>NUCLEOTIDE SEQUENCE [LARGE SCALE GENOMIC DNA]</scope>
    <source>
        <strain evidence="5 6">DSM 17757</strain>
    </source>
</reference>
<comment type="similarity">
    <text evidence="1">Belongs to the BlaI transcriptional regulatory family.</text>
</comment>
<proteinExistence type="inferred from homology"/>
<evidence type="ECO:0000256" key="2">
    <source>
        <dbReference type="ARBA" id="ARBA00023015"/>
    </source>
</evidence>
<dbReference type="InterPro" id="IPR036390">
    <property type="entry name" value="WH_DNA-bd_sf"/>
</dbReference>
<evidence type="ECO:0000313" key="6">
    <source>
        <dbReference type="Proteomes" id="UP000051568"/>
    </source>
</evidence>
<accession>A0A0R2IU84</accession>
<dbReference type="InterPro" id="IPR014071">
    <property type="entry name" value="Cu_transp_CopY/TcrY"/>
</dbReference>
<dbReference type="Proteomes" id="UP000051568">
    <property type="component" value="Unassembled WGS sequence"/>
</dbReference>
<dbReference type="Pfam" id="PF03965">
    <property type="entry name" value="Penicillinase_R"/>
    <property type="match status" value="1"/>
</dbReference>
<dbReference type="Gene3D" id="1.10.10.10">
    <property type="entry name" value="Winged helix-like DNA-binding domain superfamily/Winged helix DNA-binding domain"/>
    <property type="match status" value="1"/>
</dbReference>
<comment type="caution">
    <text evidence="5">The sequence shown here is derived from an EMBL/GenBank/DDBJ whole genome shotgun (WGS) entry which is preliminary data.</text>
</comment>
<dbReference type="RefSeq" id="WP_057752318.1">
    <property type="nucleotide sequence ID" value="NZ_BJVH01000010.1"/>
</dbReference>
<keyword evidence="6" id="KW-1185">Reference proteome</keyword>
<organism evidence="5 6">
    <name type="scientific">Pediococcus cellicola</name>
    <dbReference type="NCBI Taxonomy" id="319652"/>
    <lineage>
        <taxon>Bacteria</taxon>
        <taxon>Bacillati</taxon>
        <taxon>Bacillota</taxon>
        <taxon>Bacilli</taxon>
        <taxon>Lactobacillales</taxon>
        <taxon>Lactobacillaceae</taxon>
        <taxon>Pediococcus</taxon>
    </lineage>
</organism>
<dbReference type="GO" id="GO:0003677">
    <property type="term" value="F:DNA binding"/>
    <property type="evidence" value="ECO:0007669"/>
    <property type="project" value="UniProtKB-KW"/>
</dbReference>
<dbReference type="GO" id="GO:0045892">
    <property type="term" value="P:negative regulation of DNA-templated transcription"/>
    <property type="evidence" value="ECO:0007669"/>
    <property type="project" value="InterPro"/>
</dbReference>
<dbReference type="AlphaFoldDB" id="A0A0R2IU84"/>
<dbReference type="InterPro" id="IPR036388">
    <property type="entry name" value="WH-like_DNA-bd_sf"/>
</dbReference>
<dbReference type="STRING" id="319652.IV80_GL000410"/>
<keyword evidence="2" id="KW-0805">Transcription regulation</keyword>
<evidence type="ECO:0000256" key="3">
    <source>
        <dbReference type="ARBA" id="ARBA00023125"/>
    </source>
</evidence>
<dbReference type="NCBIfam" id="TIGR02698">
    <property type="entry name" value="CopY_TcrY"/>
    <property type="match status" value="1"/>
</dbReference>
<dbReference type="SUPFAM" id="SSF46785">
    <property type="entry name" value="Winged helix' DNA-binding domain"/>
    <property type="match status" value="1"/>
</dbReference>
<sequence length="142" mass="16263">MTEELPITTSEWEVMRIIWTLGEATSNDVIQLLVKKRQWKASTVKTLIGRLMQKNMLTAQKNGHTNLYQCTVSEKHAMEKEATRLFKNMCAMKNGQVLVQLINELQLSQTDIQNLQSVLVEKQKTAPEMVACNCIPKEEVEQ</sequence>